<feature type="chain" id="PRO_5040882650" description="NAD(P)-binding domain-containing protein" evidence="1">
    <location>
        <begin position="22"/>
        <end position="331"/>
    </location>
</feature>
<organism evidence="2 3">
    <name type="scientific">Triparma laevis f. longispina</name>
    <dbReference type="NCBI Taxonomy" id="1714387"/>
    <lineage>
        <taxon>Eukaryota</taxon>
        <taxon>Sar</taxon>
        <taxon>Stramenopiles</taxon>
        <taxon>Ochrophyta</taxon>
        <taxon>Bolidophyceae</taxon>
        <taxon>Parmales</taxon>
        <taxon>Triparmaceae</taxon>
        <taxon>Triparma</taxon>
    </lineage>
</organism>
<dbReference type="Gene3D" id="3.40.50.720">
    <property type="entry name" value="NAD(P)-binding Rossmann-like Domain"/>
    <property type="match status" value="1"/>
</dbReference>
<reference evidence="3" key="1">
    <citation type="journal article" date="2023" name="Commun. Biol.">
        <title>Genome analysis of Parmales, the sister group of diatoms, reveals the evolutionary specialization of diatoms from phago-mixotrophs to photoautotrophs.</title>
        <authorList>
            <person name="Ban H."/>
            <person name="Sato S."/>
            <person name="Yoshikawa S."/>
            <person name="Yamada K."/>
            <person name="Nakamura Y."/>
            <person name="Ichinomiya M."/>
            <person name="Sato N."/>
            <person name="Blanc-Mathieu R."/>
            <person name="Endo H."/>
            <person name="Kuwata A."/>
            <person name="Ogata H."/>
        </authorList>
    </citation>
    <scope>NUCLEOTIDE SEQUENCE [LARGE SCALE GENOMIC DNA]</scope>
    <source>
        <strain evidence="3">NIES 3700</strain>
    </source>
</reference>
<dbReference type="EMBL" id="BRXW01000737">
    <property type="protein sequence ID" value="GMH75914.1"/>
    <property type="molecule type" value="Genomic_DNA"/>
</dbReference>
<dbReference type="AlphaFoldDB" id="A0A9W7AQK0"/>
<name>A0A9W7AQK0_9STRA</name>
<proteinExistence type="predicted"/>
<keyword evidence="3" id="KW-1185">Reference proteome</keyword>
<protein>
    <recommendedName>
        <fullName evidence="4">NAD(P)-binding domain-containing protein</fullName>
    </recommendedName>
</protein>
<sequence length="331" mass="36522">MNHQLFLATLLLLLQFLTVHTFIPSANLRSRTTLHSSPDDPESLLAEARRLRESASQLSSELPARPPPPSFAPPPTIQVYGSNGLLGSHLTKTLLRSTKSPVTALVHDYSRVSKISLTVGAEDGKGQIQAAWKSLEQSMEYDPTTQSSFGLDRLSLLECEILDPASLPPPADIIYFCATDFAGNKPRAISRLDPGLLFRSISRPLKGRVEIEGLKNLLQSIQKSKKKKDKKVTLIVPTVKRSAYGDFVTPFGDFHSIKKEQMDLLKAFKTDVDTRIVVLPRIDTLRESSGGIEVIEGLGGEGGEERKEWIGPEDAARIVMEIERDSTIIIK</sequence>
<accession>A0A9W7AQK0</accession>
<comment type="caution">
    <text evidence="2">The sequence shown here is derived from an EMBL/GenBank/DDBJ whole genome shotgun (WGS) entry which is preliminary data.</text>
</comment>
<evidence type="ECO:0000313" key="3">
    <source>
        <dbReference type="Proteomes" id="UP001165122"/>
    </source>
</evidence>
<feature type="signal peptide" evidence="1">
    <location>
        <begin position="1"/>
        <end position="21"/>
    </location>
</feature>
<gene>
    <name evidence="2" type="ORF">TrLO_g14916</name>
</gene>
<evidence type="ECO:0008006" key="4">
    <source>
        <dbReference type="Google" id="ProtNLM"/>
    </source>
</evidence>
<keyword evidence="1" id="KW-0732">Signal</keyword>
<dbReference type="SUPFAM" id="SSF51735">
    <property type="entry name" value="NAD(P)-binding Rossmann-fold domains"/>
    <property type="match status" value="1"/>
</dbReference>
<dbReference type="OrthoDB" id="42270at2759"/>
<evidence type="ECO:0000256" key="1">
    <source>
        <dbReference type="SAM" id="SignalP"/>
    </source>
</evidence>
<dbReference type="InterPro" id="IPR036291">
    <property type="entry name" value="NAD(P)-bd_dom_sf"/>
</dbReference>
<dbReference type="Proteomes" id="UP001165122">
    <property type="component" value="Unassembled WGS sequence"/>
</dbReference>
<evidence type="ECO:0000313" key="2">
    <source>
        <dbReference type="EMBL" id="GMH75914.1"/>
    </source>
</evidence>